<dbReference type="Pfam" id="PF00005">
    <property type="entry name" value="ABC_tran"/>
    <property type="match status" value="1"/>
</dbReference>
<dbReference type="PROSITE" id="PS50893">
    <property type="entry name" value="ABC_TRANSPORTER_2"/>
    <property type="match status" value="1"/>
</dbReference>
<protein>
    <submittedName>
        <fullName evidence="5">ABC transporter ATP-binding protein</fullName>
    </submittedName>
</protein>
<dbReference type="CDD" id="cd03293">
    <property type="entry name" value="ABC_NrtD_SsuB_transporters"/>
    <property type="match status" value="1"/>
</dbReference>
<dbReference type="PANTHER" id="PTHR42788">
    <property type="entry name" value="TAURINE IMPORT ATP-BINDING PROTEIN-RELATED"/>
    <property type="match status" value="1"/>
</dbReference>
<dbReference type="Gene3D" id="3.40.50.300">
    <property type="entry name" value="P-loop containing nucleotide triphosphate hydrolases"/>
    <property type="match status" value="1"/>
</dbReference>
<evidence type="ECO:0000256" key="2">
    <source>
        <dbReference type="ARBA" id="ARBA00022741"/>
    </source>
</evidence>
<dbReference type="SMART" id="SM00382">
    <property type="entry name" value="AAA"/>
    <property type="match status" value="1"/>
</dbReference>
<dbReference type="SUPFAM" id="SSF52540">
    <property type="entry name" value="P-loop containing nucleoside triphosphate hydrolases"/>
    <property type="match status" value="1"/>
</dbReference>
<dbReference type="EMBL" id="JAWJAY010000001">
    <property type="protein sequence ID" value="MDV2883886.1"/>
    <property type="molecule type" value="Genomic_DNA"/>
</dbReference>
<keyword evidence="3 5" id="KW-0067">ATP-binding</keyword>
<evidence type="ECO:0000259" key="4">
    <source>
        <dbReference type="PROSITE" id="PS50893"/>
    </source>
</evidence>
<dbReference type="RefSeq" id="WP_323465723.1">
    <property type="nucleotide sequence ID" value="NZ_CP144224.1"/>
</dbReference>
<proteinExistence type="predicted"/>
<dbReference type="PROSITE" id="PS00211">
    <property type="entry name" value="ABC_TRANSPORTER_1"/>
    <property type="match status" value="1"/>
</dbReference>
<organism evidence="5 6">
    <name type="scientific">Alkalihalophilus pseudofirmus</name>
    <name type="common">Bacillus pseudofirmus</name>
    <dbReference type="NCBI Taxonomy" id="79885"/>
    <lineage>
        <taxon>Bacteria</taxon>
        <taxon>Bacillati</taxon>
        <taxon>Bacillota</taxon>
        <taxon>Bacilli</taxon>
        <taxon>Bacillales</taxon>
        <taxon>Bacillaceae</taxon>
        <taxon>Alkalihalophilus</taxon>
    </lineage>
</organism>
<dbReference type="PANTHER" id="PTHR42788:SF2">
    <property type="entry name" value="ABC TRANSPORTER ATP-BINDING PROTEIN"/>
    <property type="match status" value="1"/>
</dbReference>
<gene>
    <name evidence="5" type="ORF">RYX45_01745</name>
</gene>
<dbReference type="InterPro" id="IPR017871">
    <property type="entry name" value="ABC_transporter-like_CS"/>
</dbReference>
<keyword evidence="1" id="KW-0813">Transport</keyword>
<dbReference type="GO" id="GO:0016887">
    <property type="term" value="F:ATP hydrolysis activity"/>
    <property type="evidence" value="ECO:0007669"/>
    <property type="project" value="InterPro"/>
</dbReference>
<comment type="caution">
    <text evidence="5">The sequence shown here is derived from an EMBL/GenBank/DDBJ whole genome shotgun (WGS) entry which is preliminary data.</text>
</comment>
<dbReference type="InterPro" id="IPR050166">
    <property type="entry name" value="ABC_transporter_ATP-bind"/>
</dbReference>
<evidence type="ECO:0000313" key="6">
    <source>
        <dbReference type="Proteomes" id="UP001285636"/>
    </source>
</evidence>
<dbReference type="Proteomes" id="UP001285636">
    <property type="component" value="Unassembled WGS sequence"/>
</dbReference>
<reference evidence="5" key="1">
    <citation type="submission" date="2023-10" db="EMBL/GenBank/DDBJ databases">
        <title>Screening of Alkalihalophilus pseudofirmusBZ-TG-HK211 and Its Alleviation of Salt Stress on Rapeseed Growth.</title>
        <authorList>
            <person name="Zhao B."/>
            <person name="Guo T."/>
        </authorList>
    </citation>
    <scope>NUCLEOTIDE SEQUENCE</scope>
    <source>
        <strain evidence="5">BZ-TG-HK211</strain>
    </source>
</reference>
<evidence type="ECO:0000313" key="5">
    <source>
        <dbReference type="EMBL" id="MDV2883886.1"/>
    </source>
</evidence>
<dbReference type="InterPro" id="IPR003593">
    <property type="entry name" value="AAA+_ATPase"/>
</dbReference>
<evidence type="ECO:0000256" key="1">
    <source>
        <dbReference type="ARBA" id="ARBA00022448"/>
    </source>
</evidence>
<evidence type="ECO:0000256" key="3">
    <source>
        <dbReference type="ARBA" id="ARBA00022840"/>
    </source>
</evidence>
<sequence length="246" mass="27826">MSAKLLELRDITFTYKTAQRPTIERLDAEVYEGEFLSLIAPSGAGKSTIFRLLMGLEQPQHGEALFHNNSSAMGYMPQKDLLLEWRTVLENVTLPLELKGVNKKEAKTIAEPYFVQFGLEGTQHQYPRELSGGMRQRASFLRAMIGGSKLLLLDEPFSALDAMTRLHMQDWLQKVCSDLNLTVILITHDMDEALRVSDRILVFSSSPMSTYLELSIEEPHPRANLETLAPIKQQIMRQLFSGVDSI</sequence>
<dbReference type="InterPro" id="IPR027417">
    <property type="entry name" value="P-loop_NTPase"/>
</dbReference>
<accession>A0AAJ2KSC4</accession>
<name>A0AAJ2KSC4_ALKPS</name>
<dbReference type="AlphaFoldDB" id="A0AAJ2KSC4"/>
<dbReference type="InterPro" id="IPR003439">
    <property type="entry name" value="ABC_transporter-like_ATP-bd"/>
</dbReference>
<dbReference type="GO" id="GO:0005524">
    <property type="term" value="F:ATP binding"/>
    <property type="evidence" value="ECO:0007669"/>
    <property type="project" value="UniProtKB-KW"/>
</dbReference>
<keyword evidence="2" id="KW-0547">Nucleotide-binding</keyword>
<feature type="domain" description="ABC transporter" evidence="4">
    <location>
        <begin position="6"/>
        <end position="230"/>
    </location>
</feature>